<evidence type="ECO:0000313" key="2">
    <source>
        <dbReference type="EMBL" id="NER15703.1"/>
    </source>
</evidence>
<dbReference type="Gene3D" id="3.30.450.20">
    <property type="entry name" value="PAS domain"/>
    <property type="match status" value="1"/>
</dbReference>
<dbReference type="Proteomes" id="UP000474296">
    <property type="component" value="Unassembled WGS sequence"/>
</dbReference>
<dbReference type="Pfam" id="PF08447">
    <property type="entry name" value="PAS_3"/>
    <property type="match status" value="1"/>
</dbReference>
<dbReference type="InterPro" id="IPR013655">
    <property type="entry name" value="PAS_fold_3"/>
</dbReference>
<dbReference type="SUPFAM" id="SSF55785">
    <property type="entry name" value="PYP-like sensor domain (PAS domain)"/>
    <property type="match status" value="1"/>
</dbReference>
<comment type="caution">
    <text evidence="2">The sequence shown here is derived from an EMBL/GenBank/DDBJ whole genome shotgun (WGS) entry which is preliminary data.</text>
</comment>
<dbReference type="InterPro" id="IPR035965">
    <property type="entry name" value="PAS-like_dom_sf"/>
</dbReference>
<evidence type="ECO:0000313" key="3">
    <source>
        <dbReference type="Proteomes" id="UP000474296"/>
    </source>
</evidence>
<gene>
    <name evidence="2" type="ORF">GWK10_00675</name>
</gene>
<dbReference type="AlphaFoldDB" id="A0A6M0CFR4"/>
<name>A0A6M0CFR4_9FLAO</name>
<evidence type="ECO:0000259" key="1">
    <source>
        <dbReference type="Pfam" id="PF08447"/>
    </source>
</evidence>
<protein>
    <submittedName>
        <fullName evidence="2">PAS domain-containing protein</fullName>
    </submittedName>
</protein>
<sequence length="133" mass="15335">MIDEKISLEKIVEKIPGVVFQFEICNSGITRFPFVSKGFDDIFEVPADNFKENASLALSRIHPEDYQALMYNVFDCYKSGKTFTHTFRVVSSTTKKTIWLKISAIPESYNPNCGIWFGYMSDLTNEIEKYNFS</sequence>
<organism evidence="2 3">
    <name type="scientific">Spongiivirga citrea</name>
    <dbReference type="NCBI Taxonomy" id="1481457"/>
    <lineage>
        <taxon>Bacteria</taxon>
        <taxon>Pseudomonadati</taxon>
        <taxon>Bacteroidota</taxon>
        <taxon>Flavobacteriia</taxon>
        <taxon>Flavobacteriales</taxon>
        <taxon>Flavobacteriaceae</taxon>
        <taxon>Spongiivirga</taxon>
    </lineage>
</organism>
<proteinExistence type="predicted"/>
<keyword evidence="3" id="KW-1185">Reference proteome</keyword>
<reference evidence="2 3" key="1">
    <citation type="submission" date="2020-01" db="EMBL/GenBank/DDBJ databases">
        <title>Spongiivirga citrea KCTC 32990T.</title>
        <authorList>
            <person name="Wang G."/>
        </authorList>
    </citation>
    <scope>NUCLEOTIDE SEQUENCE [LARGE SCALE GENOMIC DNA]</scope>
    <source>
        <strain evidence="2 3">KCTC 32990</strain>
    </source>
</reference>
<dbReference type="RefSeq" id="WP_164028977.1">
    <property type="nucleotide sequence ID" value="NZ_JAABOQ010000001.1"/>
</dbReference>
<accession>A0A6M0CFR4</accession>
<feature type="domain" description="PAS fold-3" evidence="1">
    <location>
        <begin position="34"/>
        <end position="107"/>
    </location>
</feature>
<dbReference type="EMBL" id="JAABOQ010000001">
    <property type="protein sequence ID" value="NER15703.1"/>
    <property type="molecule type" value="Genomic_DNA"/>
</dbReference>